<gene>
    <name evidence="1" type="ORF">STARVERO_00980</name>
</gene>
<dbReference type="AlphaFoldDB" id="A0A5S9NIN6"/>
<organism evidence="1 2">
    <name type="scientific">Starkeya nomas</name>
    <dbReference type="NCBI Taxonomy" id="2666134"/>
    <lineage>
        <taxon>Bacteria</taxon>
        <taxon>Pseudomonadati</taxon>
        <taxon>Pseudomonadota</taxon>
        <taxon>Alphaproteobacteria</taxon>
        <taxon>Hyphomicrobiales</taxon>
        <taxon>Xanthobacteraceae</taxon>
        <taxon>Starkeya</taxon>
    </lineage>
</organism>
<protein>
    <submittedName>
        <fullName evidence="1">Uncharacterized protein</fullName>
    </submittedName>
</protein>
<proteinExistence type="predicted"/>
<evidence type="ECO:0000313" key="1">
    <source>
        <dbReference type="EMBL" id="CAA0089622.1"/>
    </source>
</evidence>
<evidence type="ECO:0000313" key="2">
    <source>
        <dbReference type="Proteomes" id="UP000433050"/>
    </source>
</evidence>
<reference evidence="1 2" key="1">
    <citation type="submission" date="2019-12" db="EMBL/GenBank/DDBJ databases">
        <authorList>
            <person name="Reyes-Prieto M."/>
        </authorList>
    </citation>
    <scope>NUCLEOTIDE SEQUENCE [LARGE SCALE GENOMIC DNA]</scope>
    <source>
        <strain evidence="1">HF14-78462</strain>
    </source>
</reference>
<keyword evidence="2" id="KW-1185">Reference proteome</keyword>
<dbReference type="EMBL" id="CACSAS010000001">
    <property type="protein sequence ID" value="CAA0089622.1"/>
    <property type="molecule type" value="Genomic_DNA"/>
</dbReference>
<accession>A0A5S9NIN6</accession>
<dbReference type="Proteomes" id="UP000433050">
    <property type="component" value="Unassembled WGS sequence"/>
</dbReference>
<name>A0A5S9NIN6_9HYPH</name>
<sequence>MAKSLHDRACGASWQDQVLGRGMAQIDRAFSQNDTSGRSVGQIVALGWHLGRQPEQVGSTGAGDLYFRSCLPRQCARDVIRVGGKWPKPRMELGQIVEASRQTAQLAVSREAREGLVDSGTLGEV</sequence>